<sequence length="809" mass="88413">MKEKAFALFSCLFLLASCQGGGESSLSESITQGSEDSSESDPGFALDNVYAHFAFDENEAGDILDFTGNLPSIHPSYVLETSPTKEGKDHIPFKPGIVGDAMLFDGYSTYGSVSGYEFAPGGNALSISAWVAPRSYNYSDPDVNDINSIQGIVSQYFKSGSLAFGFTLGYAREGKLAFGVGTDNGWYETWDEFDPLIQYEWNHVAASFDGASGKASIYLNGLPVGSVSLPEGSEIAVTADSDFYIGRNSVVASDGGCSKGVHSGLLDELYLTSDVLSPSEVRAIYQAGLVNGERKELPLQDVYLQNSLTDDLYKPQYHAGPLEHWMNEPHAPFYYNGLYHLFYQSNPNGPYFNGAAGINWGHLTSPDLVNWTNHKEILQPTKGTVAPDGLWSGGSLIAKDGTPVLLVTAGDYDHPGMVSNQNVALAFPKDLNDPYLREWEISDRLAIEQVAGQGRANEFRDANVYQDGDDYYLLICSGDETSSRGTALIYHTNANKEDYLYNWEYKGHVFDYYNSDAKYGTSWELPCLQPLLDESGEKTDKFILVISPAPASTADNNIIYWIGSFDKKSCRFTPDFPDPRRMDYGRNVFTGPSMMVDPSSGASLIFSIMQSQREAAPMASSGWAHNVGLVRELYYDSSRQDLGIRFAGDWSSLEGEVLYEKSQVKASQVNSDLAAFSSDMYSLELEISGLNEDFALHFRRSEQGDEATVLSISSGGSNCSIDTNLNKGNANTSAAGNSSGELTAEGKTTLTLYVDRSMVEALFNEQKTISCRSYTTDLYANGIKIASNPEQTIDHIKITAISSGMKEVV</sequence>
<dbReference type="AlphaFoldDB" id="A0A9D9DEI2"/>
<dbReference type="GO" id="GO:0005975">
    <property type="term" value="P:carbohydrate metabolic process"/>
    <property type="evidence" value="ECO:0007669"/>
    <property type="project" value="InterPro"/>
</dbReference>
<dbReference type="PROSITE" id="PS51257">
    <property type="entry name" value="PROKAR_LIPOPROTEIN"/>
    <property type="match status" value="1"/>
</dbReference>
<proteinExistence type="inferred from homology"/>
<name>A0A9D9DEI2_9FIRM</name>
<evidence type="ECO:0000256" key="1">
    <source>
        <dbReference type="ARBA" id="ARBA00009902"/>
    </source>
</evidence>
<dbReference type="InterPro" id="IPR013189">
    <property type="entry name" value="Glyco_hydro_32_C"/>
</dbReference>
<evidence type="ECO:0000313" key="8">
    <source>
        <dbReference type="EMBL" id="MBO8426168.1"/>
    </source>
</evidence>
<dbReference type="SUPFAM" id="SSF49899">
    <property type="entry name" value="Concanavalin A-like lectins/glucanases"/>
    <property type="match status" value="2"/>
</dbReference>
<evidence type="ECO:0000313" key="9">
    <source>
        <dbReference type="Proteomes" id="UP000823634"/>
    </source>
</evidence>
<dbReference type="InterPro" id="IPR006558">
    <property type="entry name" value="LamG-like"/>
</dbReference>
<keyword evidence="5" id="KW-1015">Disulfide bond</keyword>
<organism evidence="8 9">
    <name type="scientific">Candidatus Alloenteromonas pullistercoris</name>
    <dbReference type="NCBI Taxonomy" id="2840785"/>
    <lineage>
        <taxon>Bacteria</taxon>
        <taxon>Bacillati</taxon>
        <taxon>Bacillota</taxon>
        <taxon>Bacillota incertae sedis</taxon>
        <taxon>Candidatus Alloenteromonas</taxon>
    </lineage>
</organism>
<evidence type="ECO:0000256" key="6">
    <source>
        <dbReference type="ARBA" id="ARBA00023295"/>
    </source>
</evidence>
<feature type="domain" description="LamG-like jellyroll fold" evidence="7">
    <location>
        <begin position="123"/>
        <end position="279"/>
    </location>
</feature>
<evidence type="ECO:0000256" key="5">
    <source>
        <dbReference type="ARBA" id="ARBA00023157"/>
    </source>
</evidence>
<dbReference type="PANTHER" id="PTHR43101:SF1">
    <property type="entry name" value="BETA-FRUCTOSIDASE"/>
    <property type="match status" value="1"/>
</dbReference>
<dbReference type="SUPFAM" id="SSF75005">
    <property type="entry name" value="Arabinanase/levansucrase/invertase"/>
    <property type="match status" value="1"/>
</dbReference>
<comment type="similarity">
    <text evidence="1">Belongs to the glycosyl hydrolase 32 family.</text>
</comment>
<dbReference type="Proteomes" id="UP000823634">
    <property type="component" value="Unassembled WGS sequence"/>
</dbReference>
<dbReference type="SMART" id="SM00560">
    <property type="entry name" value="LamGL"/>
    <property type="match status" value="1"/>
</dbReference>
<evidence type="ECO:0000256" key="2">
    <source>
        <dbReference type="ARBA" id="ARBA00012758"/>
    </source>
</evidence>
<dbReference type="Gene3D" id="2.60.120.560">
    <property type="entry name" value="Exo-inulinase, domain 1"/>
    <property type="match status" value="1"/>
</dbReference>
<gene>
    <name evidence="8" type="ORF">IAC61_02460</name>
</gene>
<evidence type="ECO:0000259" key="7">
    <source>
        <dbReference type="SMART" id="SM00560"/>
    </source>
</evidence>
<dbReference type="Gene3D" id="2.115.10.20">
    <property type="entry name" value="Glycosyl hydrolase domain, family 43"/>
    <property type="match status" value="1"/>
</dbReference>
<evidence type="ECO:0000256" key="4">
    <source>
        <dbReference type="ARBA" id="ARBA00022801"/>
    </source>
</evidence>
<dbReference type="PANTHER" id="PTHR43101">
    <property type="entry name" value="BETA-FRUCTOSIDASE"/>
    <property type="match status" value="1"/>
</dbReference>
<accession>A0A9D9DEI2</accession>
<keyword evidence="4" id="KW-0378">Hydrolase</keyword>
<dbReference type="GO" id="GO:0004564">
    <property type="term" value="F:beta-fructofuranosidase activity"/>
    <property type="evidence" value="ECO:0007669"/>
    <property type="project" value="UniProtKB-EC"/>
</dbReference>
<dbReference type="InterPro" id="IPR013320">
    <property type="entry name" value="ConA-like_dom_sf"/>
</dbReference>
<dbReference type="InterPro" id="IPR051214">
    <property type="entry name" value="GH32_Enzymes"/>
</dbReference>
<dbReference type="SMART" id="SM00640">
    <property type="entry name" value="Glyco_32"/>
    <property type="match status" value="1"/>
</dbReference>
<dbReference type="Pfam" id="PF08244">
    <property type="entry name" value="Glyco_hydro_32C"/>
    <property type="match status" value="1"/>
</dbReference>
<comment type="caution">
    <text evidence="8">The sequence shown here is derived from an EMBL/GenBank/DDBJ whole genome shotgun (WGS) entry which is preliminary data.</text>
</comment>
<reference evidence="8" key="2">
    <citation type="journal article" date="2021" name="PeerJ">
        <title>Extensive microbial diversity within the chicken gut microbiome revealed by metagenomics and culture.</title>
        <authorList>
            <person name="Gilroy R."/>
            <person name="Ravi A."/>
            <person name="Getino M."/>
            <person name="Pursley I."/>
            <person name="Horton D.L."/>
            <person name="Alikhan N.F."/>
            <person name="Baker D."/>
            <person name="Gharbi K."/>
            <person name="Hall N."/>
            <person name="Watson M."/>
            <person name="Adriaenssens E.M."/>
            <person name="Foster-Nyarko E."/>
            <person name="Jarju S."/>
            <person name="Secka A."/>
            <person name="Antonio M."/>
            <person name="Oren A."/>
            <person name="Chaudhuri R.R."/>
            <person name="La Ragione R."/>
            <person name="Hildebrand F."/>
            <person name="Pallen M.J."/>
        </authorList>
    </citation>
    <scope>NUCLEOTIDE SEQUENCE</scope>
    <source>
        <strain evidence="8">17113</strain>
    </source>
</reference>
<dbReference type="EC" id="3.2.1.26" evidence="2"/>
<dbReference type="InterPro" id="IPR001362">
    <property type="entry name" value="Glyco_hydro_32"/>
</dbReference>
<keyword evidence="3" id="KW-0732">Signal</keyword>
<keyword evidence="6" id="KW-0326">Glycosidase</keyword>
<dbReference type="Pfam" id="PF00251">
    <property type="entry name" value="Glyco_hydro_32N"/>
    <property type="match status" value="1"/>
</dbReference>
<dbReference type="InterPro" id="IPR013148">
    <property type="entry name" value="Glyco_hydro_32_N"/>
</dbReference>
<evidence type="ECO:0000256" key="3">
    <source>
        <dbReference type="ARBA" id="ARBA00022729"/>
    </source>
</evidence>
<dbReference type="InterPro" id="IPR023296">
    <property type="entry name" value="Glyco_hydro_beta-prop_sf"/>
</dbReference>
<protein>
    <recommendedName>
        <fullName evidence="2">beta-fructofuranosidase</fullName>
        <ecNumber evidence="2">3.2.1.26</ecNumber>
    </recommendedName>
</protein>
<dbReference type="EMBL" id="JADINA010000019">
    <property type="protein sequence ID" value="MBO8426168.1"/>
    <property type="molecule type" value="Genomic_DNA"/>
</dbReference>
<dbReference type="CDD" id="cd08996">
    <property type="entry name" value="GH32_FFase"/>
    <property type="match status" value="1"/>
</dbReference>
<dbReference type="Gene3D" id="2.60.120.200">
    <property type="match status" value="1"/>
</dbReference>
<reference evidence="8" key="1">
    <citation type="submission" date="2020-10" db="EMBL/GenBank/DDBJ databases">
        <authorList>
            <person name="Gilroy R."/>
        </authorList>
    </citation>
    <scope>NUCLEOTIDE SEQUENCE</scope>
    <source>
        <strain evidence="8">17113</strain>
    </source>
</reference>
<dbReference type="Pfam" id="PF13385">
    <property type="entry name" value="Laminin_G_3"/>
    <property type="match status" value="1"/>
</dbReference>